<proteinExistence type="predicted"/>
<evidence type="ECO:0000256" key="1">
    <source>
        <dbReference type="SAM" id="MobiDB-lite"/>
    </source>
</evidence>
<evidence type="ECO:0000313" key="3">
    <source>
        <dbReference type="Proteomes" id="UP000265618"/>
    </source>
</evidence>
<accession>A0A9K3D695</accession>
<dbReference type="EMBL" id="BDIP01004077">
    <property type="protein sequence ID" value="GIQ88450.1"/>
    <property type="molecule type" value="Genomic_DNA"/>
</dbReference>
<comment type="caution">
    <text evidence="2">The sequence shown here is derived from an EMBL/GenBank/DDBJ whole genome shotgun (WGS) entry which is preliminary data.</text>
</comment>
<protein>
    <submittedName>
        <fullName evidence="2">Uncharacterized protein</fullName>
    </submittedName>
</protein>
<organism evidence="2 3">
    <name type="scientific">Kipferlia bialata</name>
    <dbReference type="NCBI Taxonomy" id="797122"/>
    <lineage>
        <taxon>Eukaryota</taxon>
        <taxon>Metamonada</taxon>
        <taxon>Carpediemonas-like organisms</taxon>
        <taxon>Kipferlia</taxon>
    </lineage>
</organism>
<sequence>ECRAVTRERTLLREALEHHIGTPYQRAKERRMQVSMYMQDGEAGRSVYARPSNQRLNRTLDRAPPSDPVSKEYALSELDAFDRRLNHHSQFTDRVMGTRPEDSSDMDAE</sequence>
<dbReference type="Proteomes" id="UP000265618">
    <property type="component" value="Unassembled WGS sequence"/>
</dbReference>
<feature type="non-terminal residue" evidence="2">
    <location>
        <position position="1"/>
    </location>
</feature>
<dbReference type="AlphaFoldDB" id="A0A9K3D695"/>
<feature type="non-terminal residue" evidence="2">
    <location>
        <position position="109"/>
    </location>
</feature>
<reference evidence="2 3" key="1">
    <citation type="journal article" date="2018" name="PLoS ONE">
        <title>The draft genome of Kipferlia bialata reveals reductive genome evolution in fornicate parasites.</title>
        <authorList>
            <person name="Tanifuji G."/>
            <person name="Takabayashi S."/>
            <person name="Kume K."/>
            <person name="Takagi M."/>
            <person name="Nakayama T."/>
            <person name="Kamikawa R."/>
            <person name="Inagaki Y."/>
            <person name="Hashimoto T."/>
        </authorList>
    </citation>
    <scope>NUCLEOTIDE SEQUENCE [LARGE SCALE GENOMIC DNA]</scope>
    <source>
        <strain evidence="2">NY0173</strain>
    </source>
</reference>
<gene>
    <name evidence="2" type="ORF">KIPB_010698</name>
</gene>
<evidence type="ECO:0000313" key="2">
    <source>
        <dbReference type="EMBL" id="GIQ88450.1"/>
    </source>
</evidence>
<feature type="region of interest" description="Disordered" evidence="1">
    <location>
        <begin position="88"/>
        <end position="109"/>
    </location>
</feature>
<name>A0A9K3D695_9EUKA</name>
<keyword evidence="3" id="KW-1185">Reference proteome</keyword>